<evidence type="ECO:0000259" key="1">
    <source>
        <dbReference type="PROSITE" id="PS50112"/>
    </source>
</evidence>
<sequence length="272" mass="31263">MSSDISYIVIADKTKPSIIGPDLQIIFVSTSVKKVLGFEWKECLGYSPFEFLDEKDFTNVLRAFNELEAKEALGGLLYLKIRGKFKWNFVECSVTFCHELVFFVIRTLTTKPAVSFWDLNSLTEAIYLVDKEGITRIEEQVNYRKGVNHIPTLCYDQKFTEWTSPTNFELRVGLVIDITSGNSIILFSSESSEWMFGVPHHAILDTSFEDYVHKEDLEDFREELCETIQEHSLNKCYFTLVTPKGEMEVEGLFCYSNDAVVLVLKEATSWDS</sequence>
<evidence type="ECO:0000313" key="2">
    <source>
        <dbReference type="EMBL" id="KAK9711436.1"/>
    </source>
</evidence>
<dbReference type="InterPro" id="IPR035965">
    <property type="entry name" value="PAS-like_dom_sf"/>
</dbReference>
<feature type="domain" description="PAS" evidence="1">
    <location>
        <begin position="174"/>
        <end position="231"/>
    </location>
</feature>
<dbReference type="PROSITE" id="PS50112">
    <property type="entry name" value="PAS"/>
    <property type="match status" value="2"/>
</dbReference>
<dbReference type="Pfam" id="PF13426">
    <property type="entry name" value="PAS_9"/>
    <property type="match status" value="1"/>
</dbReference>
<keyword evidence="3" id="KW-1185">Reference proteome</keyword>
<comment type="caution">
    <text evidence="2">The sequence shown here is derived from an EMBL/GenBank/DDBJ whole genome shotgun (WGS) entry which is preliminary data.</text>
</comment>
<dbReference type="InterPro" id="IPR000014">
    <property type="entry name" value="PAS"/>
</dbReference>
<evidence type="ECO:0000313" key="3">
    <source>
        <dbReference type="Proteomes" id="UP001479436"/>
    </source>
</evidence>
<dbReference type="SUPFAM" id="SSF55785">
    <property type="entry name" value="PYP-like sensor domain (PAS domain)"/>
    <property type="match status" value="2"/>
</dbReference>
<dbReference type="Gene3D" id="3.30.450.20">
    <property type="entry name" value="PAS domain"/>
    <property type="match status" value="2"/>
</dbReference>
<dbReference type="Proteomes" id="UP001479436">
    <property type="component" value="Unassembled WGS sequence"/>
</dbReference>
<dbReference type="CDD" id="cd00130">
    <property type="entry name" value="PAS"/>
    <property type="match status" value="2"/>
</dbReference>
<feature type="domain" description="PAS" evidence="1">
    <location>
        <begin position="1"/>
        <end position="71"/>
    </location>
</feature>
<dbReference type="EMBL" id="JASJQH010007282">
    <property type="protein sequence ID" value="KAK9711436.1"/>
    <property type="molecule type" value="Genomic_DNA"/>
</dbReference>
<protein>
    <recommendedName>
        <fullName evidence="1">PAS domain-containing protein</fullName>
    </recommendedName>
</protein>
<proteinExistence type="predicted"/>
<accession>A0ABR2VZQ9</accession>
<reference evidence="2 3" key="1">
    <citation type="submission" date="2023-04" db="EMBL/GenBank/DDBJ databases">
        <title>Genome of Basidiobolus ranarum AG-B5.</title>
        <authorList>
            <person name="Stajich J.E."/>
            <person name="Carter-House D."/>
            <person name="Gryganskyi A."/>
        </authorList>
    </citation>
    <scope>NUCLEOTIDE SEQUENCE [LARGE SCALE GENOMIC DNA]</scope>
    <source>
        <strain evidence="2 3">AG-B5</strain>
    </source>
</reference>
<gene>
    <name evidence="2" type="ORF">K7432_007846</name>
</gene>
<organism evidence="2 3">
    <name type="scientific">Basidiobolus ranarum</name>
    <dbReference type="NCBI Taxonomy" id="34480"/>
    <lineage>
        <taxon>Eukaryota</taxon>
        <taxon>Fungi</taxon>
        <taxon>Fungi incertae sedis</taxon>
        <taxon>Zoopagomycota</taxon>
        <taxon>Entomophthoromycotina</taxon>
        <taxon>Basidiobolomycetes</taxon>
        <taxon>Basidiobolales</taxon>
        <taxon>Basidiobolaceae</taxon>
        <taxon>Basidiobolus</taxon>
    </lineage>
</organism>
<name>A0ABR2VZQ9_9FUNG</name>